<evidence type="ECO:0000256" key="8">
    <source>
        <dbReference type="ARBA" id="ARBA00022989"/>
    </source>
</evidence>
<dbReference type="InterPro" id="IPR001264">
    <property type="entry name" value="Glyco_trans_51"/>
</dbReference>
<evidence type="ECO:0000256" key="2">
    <source>
        <dbReference type="ARBA" id="ARBA00022519"/>
    </source>
</evidence>
<keyword evidence="4" id="KW-0808">Transferase</keyword>
<evidence type="ECO:0000256" key="9">
    <source>
        <dbReference type="ARBA" id="ARBA00023136"/>
    </source>
</evidence>
<dbReference type="GO" id="GO:0016763">
    <property type="term" value="F:pentosyltransferase activity"/>
    <property type="evidence" value="ECO:0007669"/>
    <property type="project" value="InterPro"/>
</dbReference>
<evidence type="ECO:0000313" key="13">
    <source>
        <dbReference type="EMBL" id="QEK52433.1"/>
    </source>
</evidence>
<dbReference type="GO" id="GO:0008360">
    <property type="term" value="P:regulation of cell shape"/>
    <property type="evidence" value="ECO:0007669"/>
    <property type="project" value="UniProtKB-KW"/>
</dbReference>
<dbReference type="PANTHER" id="PTHR30400">
    <property type="entry name" value="MONOFUNCTIONAL BIOSYNTHETIC PEPTIDOGLYCAN TRANSGLYCOSYLASE"/>
    <property type="match status" value="1"/>
</dbReference>
<evidence type="ECO:0000256" key="5">
    <source>
        <dbReference type="ARBA" id="ARBA00022692"/>
    </source>
</evidence>
<evidence type="ECO:0000256" key="10">
    <source>
        <dbReference type="ARBA" id="ARBA00023316"/>
    </source>
</evidence>
<name>A0A5C0VL87_9SPHI</name>
<evidence type="ECO:0000313" key="14">
    <source>
        <dbReference type="Proteomes" id="UP000323653"/>
    </source>
</evidence>
<dbReference type="SUPFAM" id="SSF53955">
    <property type="entry name" value="Lysozyme-like"/>
    <property type="match status" value="1"/>
</dbReference>
<dbReference type="PANTHER" id="PTHR30400:SF0">
    <property type="entry name" value="BIOSYNTHETIC PEPTIDOGLYCAN TRANSGLYCOSYLASE"/>
    <property type="match status" value="1"/>
</dbReference>
<feature type="region of interest" description="Disordered" evidence="11">
    <location>
        <begin position="684"/>
        <end position="709"/>
    </location>
</feature>
<evidence type="ECO:0000259" key="12">
    <source>
        <dbReference type="Pfam" id="PF00912"/>
    </source>
</evidence>
<dbReference type="GO" id="GO:0071555">
    <property type="term" value="P:cell wall organization"/>
    <property type="evidence" value="ECO:0007669"/>
    <property type="project" value="UniProtKB-KW"/>
</dbReference>
<sequence length="709" mass="80342">MRFFTSRFKQFKYKKTVIITLSVLFLVFIAGGVTAYLKREALLEKVINKAVNKAKSKYNLNVKIGSYAFSGLSTVHFSNITIIPEQRDSLANIADFTVGIKLFPLLFGDVKISELKLNDALISLVKKDSISNYDFLFKKDTTTKTEKKELDLADLANKLIHQALDKIPDDMAIQNFKITFKEDTTQLSIFTKTATIIDNDVKSTIIINDNLATWHVDGTAEPSDQQLDLKLYANNKKVEFPYLENKYGLKLNFDTVRTVMSSAEKSGSDFEITGNWSVKNLLINHPKIAANDIVVPDGSIDAKLVIGENSVAVDSSSVVHLGNATLHPFVKLTLGAHKIYELKLKAEEQEAQEIFNAFPHGLFESLEGIQVKGKLKYGLNFYLDSKKPDDVIFTSSLTASPDFKITRFGKTNFQKINKDFVYTPYEKGKPVRNIIVGPQNPNFVAIEDISPNIKNALLTSEDPSFYSHNGFVEESIRQSIATNFKAKSFKRGGSTISMQLVKNIYLNRQKTLARKIEEILIVWLIEHENLSSKNRMYEVYLNIIEWGRNVYGIGEAANYYFGKHPSQLSIGEAIYLAYIVPKPKSSLYAWQSDGSLKSYLRGYFNLIGGLMVRRGYAQQDSSVYGYYGIRLRESLRQQIAPSDTIPDSLAQDDENSLFNLFNIKKDSTVVPKEKFLKQLFEADKKDTASKSQREIRQERRQRRKEGLNN</sequence>
<accession>A0A5C0VL87</accession>
<evidence type="ECO:0000256" key="3">
    <source>
        <dbReference type="ARBA" id="ARBA00022676"/>
    </source>
</evidence>
<dbReference type="Proteomes" id="UP000323653">
    <property type="component" value="Chromosome"/>
</dbReference>
<dbReference type="GO" id="GO:0009274">
    <property type="term" value="C:peptidoglycan-based cell wall"/>
    <property type="evidence" value="ECO:0007669"/>
    <property type="project" value="InterPro"/>
</dbReference>
<keyword evidence="1" id="KW-1003">Cell membrane</keyword>
<evidence type="ECO:0000256" key="11">
    <source>
        <dbReference type="SAM" id="MobiDB-lite"/>
    </source>
</evidence>
<feature type="domain" description="Glycosyl transferase family 51" evidence="12">
    <location>
        <begin position="429"/>
        <end position="586"/>
    </location>
</feature>
<evidence type="ECO:0000256" key="4">
    <source>
        <dbReference type="ARBA" id="ARBA00022679"/>
    </source>
</evidence>
<keyword evidence="2" id="KW-0997">Cell inner membrane</keyword>
<keyword evidence="8" id="KW-1133">Transmembrane helix</keyword>
<keyword evidence="14" id="KW-1185">Reference proteome</keyword>
<dbReference type="InterPro" id="IPR036950">
    <property type="entry name" value="PBP_transglycosylase"/>
</dbReference>
<proteinExistence type="predicted"/>
<keyword evidence="5" id="KW-0812">Transmembrane</keyword>
<evidence type="ECO:0000256" key="1">
    <source>
        <dbReference type="ARBA" id="ARBA00022475"/>
    </source>
</evidence>
<evidence type="ECO:0000256" key="7">
    <source>
        <dbReference type="ARBA" id="ARBA00022984"/>
    </source>
</evidence>
<keyword evidence="10" id="KW-0961">Cell wall biogenesis/degradation</keyword>
<keyword evidence="9" id="KW-0472">Membrane</keyword>
<keyword evidence="7" id="KW-0573">Peptidoglycan synthesis</keyword>
<reference evidence="13 14" key="1">
    <citation type="submission" date="2019-08" db="EMBL/GenBank/DDBJ databases">
        <title>Pedobacter sp. nov., isolated from Han river, South Korea.</title>
        <authorList>
            <person name="Lee D.-H."/>
            <person name="Kim Y.-S."/>
            <person name="Hwang E.-M."/>
            <person name="Le Tran T.C."/>
            <person name="Cha C.-J."/>
        </authorList>
    </citation>
    <scope>NUCLEOTIDE SEQUENCE [LARGE SCALE GENOMIC DNA]</scope>
    <source>
        <strain evidence="13 14">CJ43</strain>
    </source>
</reference>
<dbReference type="AlphaFoldDB" id="A0A5C0VL87"/>
<organism evidence="13 14">
    <name type="scientific">Pedobacter aquae</name>
    <dbReference type="NCBI Taxonomy" id="2605747"/>
    <lineage>
        <taxon>Bacteria</taxon>
        <taxon>Pseudomonadati</taxon>
        <taxon>Bacteroidota</taxon>
        <taxon>Sphingobacteriia</taxon>
        <taxon>Sphingobacteriales</taxon>
        <taxon>Sphingobacteriaceae</taxon>
        <taxon>Pedobacter</taxon>
    </lineage>
</organism>
<protein>
    <submittedName>
        <fullName evidence="13">Penicillin-binding protein</fullName>
    </submittedName>
</protein>
<dbReference type="InterPro" id="IPR011812">
    <property type="entry name" value="Pep_trsgly"/>
</dbReference>
<evidence type="ECO:0000256" key="6">
    <source>
        <dbReference type="ARBA" id="ARBA00022960"/>
    </source>
</evidence>
<dbReference type="Pfam" id="PF00912">
    <property type="entry name" value="Transgly"/>
    <property type="match status" value="1"/>
</dbReference>
<keyword evidence="6" id="KW-0133">Cell shape</keyword>
<dbReference type="Gene3D" id="1.10.3810.10">
    <property type="entry name" value="Biosynthetic peptidoglycan transglycosylase-like"/>
    <property type="match status" value="1"/>
</dbReference>
<gene>
    <name evidence="13" type="ORF">FYC62_12795</name>
</gene>
<dbReference type="InterPro" id="IPR023346">
    <property type="entry name" value="Lysozyme-like_dom_sf"/>
</dbReference>
<dbReference type="KEGG" id="pej:FYC62_12795"/>
<keyword evidence="3" id="KW-0328">Glycosyltransferase</keyword>
<dbReference type="GO" id="GO:0009252">
    <property type="term" value="P:peptidoglycan biosynthetic process"/>
    <property type="evidence" value="ECO:0007669"/>
    <property type="project" value="UniProtKB-KW"/>
</dbReference>
<dbReference type="RefSeq" id="WP_149075217.1">
    <property type="nucleotide sequence ID" value="NZ_CP043329.1"/>
</dbReference>
<dbReference type="EMBL" id="CP043329">
    <property type="protein sequence ID" value="QEK52433.1"/>
    <property type="molecule type" value="Genomic_DNA"/>
</dbReference>
<dbReference type="GO" id="GO:0016020">
    <property type="term" value="C:membrane"/>
    <property type="evidence" value="ECO:0007669"/>
    <property type="project" value="InterPro"/>
</dbReference>